<dbReference type="Gene3D" id="1.10.287.110">
    <property type="entry name" value="DnaJ domain"/>
    <property type="match status" value="2"/>
</dbReference>
<name>A0A4P1QUE5_LUPAN</name>
<feature type="non-terminal residue" evidence="3">
    <location>
        <position position="1"/>
    </location>
</feature>
<dbReference type="CDD" id="cd06257">
    <property type="entry name" value="DnaJ"/>
    <property type="match status" value="2"/>
</dbReference>
<dbReference type="InterPro" id="IPR036869">
    <property type="entry name" value="J_dom_sf"/>
</dbReference>
<dbReference type="Gene3D" id="3.30.70.20">
    <property type="match status" value="1"/>
</dbReference>
<dbReference type="AlphaFoldDB" id="A0A4P1QUE5"/>
<dbReference type="PRINTS" id="PR00625">
    <property type="entry name" value="JDOMAIN"/>
</dbReference>
<organism evidence="3 4">
    <name type="scientific">Lupinus angustifolius</name>
    <name type="common">Narrow-leaved blue lupine</name>
    <dbReference type="NCBI Taxonomy" id="3871"/>
    <lineage>
        <taxon>Eukaryota</taxon>
        <taxon>Viridiplantae</taxon>
        <taxon>Streptophyta</taxon>
        <taxon>Embryophyta</taxon>
        <taxon>Tracheophyta</taxon>
        <taxon>Spermatophyta</taxon>
        <taxon>Magnoliopsida</taxon>
        <taxon>eudicotyledons</taxon>
        <taxon>Gunneridae</taxon>
        <taxon>Pentapetalae</taxon>
        <taxon>rosids</taxon>
        <taxon>fabids</taxon>
        <taxon>Fabales</taxon>
        <taxon>Fabaceae</taxon>
        <taxon>Papilionoideae</taxon>
        <taxon>50 kb inversion clade</taxon>
        <taxon>genistoids sensu lato</taxon>
        <taxon>core genistoids</taxon>
        <taxon>Genisteae</taxon>
        <taxon>Lupinus</taxon>
    </lineage>
</organism>
<dbReference type="SUPFAM" id="SSF54862">
    <property type="entry name" value="4Fe-4S ferredoxins"/>
    <property type="match status" value="1"/>
</dbReference>
<dbReference type="SUPFAM" id="SSF46565">
    <property type="entry name" value="Chaperone J-domain"/>
    <property type="match status" value="2"/>
</dbReference>
<feature type="region of interest" description="Disordered" evidence="1">
    <location>
        <begin position="362"/>
        <end position="387"/>
    </location>
</feature>
<accession>A0A4P1QUE5</accession>
<dbReference type="Pfam" id="PF13370">
    <property type="entry name" value="Fer4_13"/>
    <property type="match status" value="1"/>
</dbReference>
<dbReference type="Gramene" id="OIV95122">
    <property type="protein sequence ID" value="OIV95122"/>
    <property type="gene ID" value="TanjilG_21512"/>
</dbReference>
<feature type="compositionally biased region" description="Basic and acidic residues" evidence="1">
    <location>
        <begin position="362"/>
        <end position="371"/>
    </location>
</feature>
<dbReference type="PANTHER" id="PTHR45295">
    <property type="entry name" value="CHAPERONE PROTEIN DNAJ C76, CHLOROPLASTIC"/>
    <property type="match status" value="1"/>
</dbReference>
<protein>
    <recommendedName>
        <fullName evidence="2">J domain-containing protein</fullName>
    </recommendedName>
</protein>
<dbReference type="EMBL" id="CM007376">
    <property type="protein sequence ID" value="OIV95122.1"/>
    <property type="molecule type" value="Genomic_DNA"/>
</dbReference>
<evidence type="ECO:0000313" key="4">
    <source>
        <dbReference type="Proteomes" id="UP000188354"/>
    </source>
</evidence>
<evidence type="ECO:0000256" key="1">
    <source>
        <dbReference type="SAM" id="MobiDB-lite"/>
    </source>
</evidence>
<dbReference type="STRING" id="3871.A0A4P1QUE5"/>
<gene>
    <name evidence="3" type="ORF">TanjilG_21512</name>
</gene>
<feature type="domain" description="J" evidence="2">
    <location>
        <begin position="52"/>
        <end position="115"/>
    </location>
</feature>
<feature type="domain" description="J" evidence="2">
    <location>
        <begin position="168"/>
        <end position="231"/>
    </location>
</feature>
<reference evidence="3 4" key="1">
    <citation type="journal article" date="2017" name="Plant Biotechnol. J.">
        <title>A comprehensive draft genome sequence for lupin (Lupinus angustifolius), an emerging health food: insights into plant-microbe interactions and legume evolution.</title>
        <authorList>
            <person name="Hane J.K."/>
            <person name="Ming Y."/>
            <person name="Kamphuis L.G."/>
            <person name="Nelson M.N."/>
            <person name="Garg G."/>
            <person name="Atkins C.A."/>
            <person name="Bayer P.E."/>
            <person name="Bravo A."/>
            <person name="Bringans S."/>
            <person name="Cannon S."/>
            <person name="Edwards D."/>
            <person name="Foley R."/>
            <person name="Gao L.L."/>
            <person name="Harrison M.J."/>
            <person name="Huang W."/>
            <person name="Hurgobin B."/>
            <person name="Li S."/>
            <person name="Liu C.W."/>
            <person name="McGrath A."/>
            <person name="Morahan G."/>
            <person name="Murray J."/>
            <person name="Weller J."/>
            <person name="Jian J."/>
            <person name="Singh K.B."/>
        </authorList>
    </citation>
    <scope>NUCLEOTIDE SEQUENCE [LARGE SCALE GENOMIC DNA]</scope>
    <source>
        <strain evidence="4">cv. Tanjil</strain>
        <tissue evidence="3">Whole plant</tissue>
    </source>
</reference>
<evidence type="ECO:0000259" key="2">
    <source>
        <dbReference type="PROSITE" id="PS50076"/>
    </source>
</evidence>
<dbReference type="PROSITE" id="PS50076">
    <property type="entry name" value="DNAJ_2"/>
    <property type="match status" value="2"/>
</dbReference>
<evidence type="ECO:0000313" key="3">
    <source>
        <dbReference type="EMBL" id="OIV95122.1"/>
    </source>
</evidence>
<sequence length="416" mass="48136">IMCGNYFLSCSMSSQVHAHINFKVPMSRLKQNFTIVKCCNRRSWEKPRAQINYYELLGISVDSNSKKIKEAYRKLQKKYHPDIVGPKGHEYTLMLNKAYEVLMKEDLRRKYDESLGQMRLRFDKNNMPLGYSTWKGPLRSQALFVDGNACIVKCCNRRSWEKPRAQINYYELLGISVDSNSKKIKEAYRKLQKKYHPDIVGPKGHEYTLMLNKAYEVLMKEDLRRKYDESLGQMRLRFDKNNMPLGYSTWKGPLRSQALFVDGNACIGCRECVHHASNTFTMDEAHGCARVKVQYGDNDQNIEVSVESCPVNCIYWVEAEELAVLEFLIQPQPKEGYGIFGGGWKKPENVFKAAESFRKQLKREAATRQDQRTGGGTDEESHAQAEARAHATMNIKLESFLKTWKWVKETLGMDIN</sequence>
<dbReference type="InterPro" id="IPR001623">
    <property type="entry name" value="DnaJ_domain"/>
</dbReference>
<dbReference type="PANTHER" id="PTHR45295:SF4">
    <property type="entry name" value="OS06G0474800 PROTEIN"/>
    <property type="match status" value="1"/>
</dbReference>
<dbReference type="Proteomes" id="UP000188354">
    <property type="component" value="Chromosome LG16"/>
</dbReference>
<keyword evidence="4" id="KW-1185">Reference proteome</keyword>
<dbReference type="Pfam" id="PF00226">
    <property type="entry name" value="DnaJ"/>
    <property type="match status" value="2"/>
</dbReference>
<dbReference type="SMART" id="SM00271">
    <property type="entry name" value="DnaJ"/>
    <property type="match status" value="2"/>
</dbReference>
<proteinExistence type="predicted"/>